<gene>
    <name evidence="2" type="ORF">B1B05_18930</name>
    <name evidence="3" type="ORF">SAMN05443094_1193</name>
</gene>
<dbReference type="SUPFAM" id="SSF46955">
    <property type="entry name" value="Putative DNA-binding domain"/>
    <property type="match status" value="1"/>
</dbReference>
<dbReference type="Pfam" id="PF13411">
    <property type="entry name" value="MerR_1"/>
    <property type="match status" value="1"/>
</dbReference>
<dbReference type="InterPro" id="IPR000551">
    <property type="entry name" value="MerR-type_HTH_dom"/>
</dbReference>
<organism evidence="3 4">
    <name type="scientific">Domibacillus enclensis</name>
    <dbReference type="NCBI Taxonomy" id="1017273"/>
    <lineage>
        <taxon>Bacteria</taxon>
        <taxon>Bacillati</taxon>
        <taxon>Bacillota</taxon>
        <taxon>Bacilli</taxon>
        <taxon>Bacillales</taxon>
        <taxon>Bacillaceae</taxon>
        <taxon>Domibacillus</taxon>
    </lineage>
</organism>
<dbReference type="GO" id="GO:0006355">
    <property type="term" value="P:regulation of DNA-templated transcription"/>
    <property type="evidence" value="ECO:0007669"/>
    <property type="project" value="InterPro"/>
</dbReference>
<accession>A0A1N7D0T2</accession>
<dbReference type="InterPro" id="IPR009061">
    <property type="entry name" value="DNA-bd_dom_put_sf"/>
</dbReference>
<reference evidence="2" key="3">
    <citation type="submission" date="2017-03" db="EMBL/GenBank/DDBJ databases">
        <authorList>
            <person name="Dastager S.G."/>
            <person name="Neurgaonkar P.S."/>
            <person name="Dharne M.S."/>
        </authorList>
    </citation>
    <scope>NUCLEOTIDE SEQUENCE</scope>
    <source>
        <strain evidence="2">DSM 25145</strain>
    </source>
</reference>
<reference evidence="3 4" key="1">
    <citation type="submission" date="2017-01" db="EMBL/GenBank/DDBJ databases">
        <authorList>
            <person name="Mah S.A."/>
            <person name="Swanson W.J."/>
            <person name="Moy G.W."/>
            <person name="Vacquier V.D."/>
        </authorList>
    </citation>
    <scope>NUCLEOTIDE SEQUENCE [LARGE SCALE GENOMIC DNA]</scope>
    <source>
        <strain evidence="3 4">NIO-1016</strain>
    </source>
</reference>
<dbReference type="Proteomes" id="UP000215545">
    <property type="component" value="Unassembled WGS sequence"/>
</dbReference>
<dbReference type="GO" id="GO:0003677">
    <property type="term" value="F:DNA binding"/>
    <property type="evidence" value="ECO:0007669"/>
    <property type="project" value="UniProtKB-KW"/>
</dbReference>
<dbReference type="EMBL" id="MWSK01000019">
    <property type="protein sequence ID" value="OXS72953.1"/>
    <property type="molecule type" value="Genomic_DNA"/>
</dbReference>
<dbReference type="Gene3D" id="1.10.1660.10">
    <property type="match status" value="1"/>
</dbReference>
<feature type="domain" description="HTH merR-type" evidence="1">
    <location>
        <begin position="12"/>
        <end position="78"/>
    </location>
</feature>
<keyword evidence="5" id="KW-1185">Reference proteome</keyword>
<evidence type="ECO:0000313" key="5">
    <source>
        <dbReference type="Proteomes" id="UP000215545"/>
    </source>
</evidence>
<evidence type="ECO:0000313" key="4">
    <source>
        <dbReference type="Proteomes" id="UP000186385"/>
    </source>
</evidence>
<keyword evidence="2" id="KW-0238">DNA-binding</keyword>
<dbReference type="AlphaFoldDB" id="A0A1N7D0T2"/>
<proteinExistence type="predicted"/>
<reference evidence="5" key="2">
    <citation type="submission" date="2017-03" db="EMBL/GenBank/DDBJ databases">
        <title>Bacillus sp. V-88(T) DSM27956, whole genome shotgun sequencing project.</title>
        <authorList>
            <person name="Dastager S.G."/>
            <person name="Neurgaonkar P.S."/>
            <person name="Dharne M.S."/>
        </authorList>
    </citation>
    <scope>NUCLEOTIDE SEQUENCE [LARGE SCALE GENOMIC DNA]</scope>
    <source>
        <strain evidence="5">DSM 25145</strain>
    </source>
</reference>
<dbReference type="EMBL" id="FTLX01000019">
    <property type="protein sequence ID" value="SIR69400.1"/>
    <property type="molecule type" value="Genomic_DNA"/>
</dbReference>
<name>A0A1N7D0T2_9BACI</name>
<sequence>MENAQEYGALSKEVALHLNINPNTLRRWSLELEKHGYHFERNNKGQRIYYERDLRALSECKMILEKGQSMENATKAIASRFIEQNNAQKTLGVILDSKEDAENITLSKRDLESIVESAVMKAMENERETLLEAIQLKMTDTIEQRDRLLMQQLSQKVLVETEEKTAANERRSIFSWLKKKR</sequence>
<dbReference type="RefSeq" id="WP_045850695.1">
    <property type="nucleotide sequence ID" value="NZ_FTLX01000019.1"/>
</dbReference>
<evidence type="ECO:0000313" key="3">
    <source>
        <dbReference type="EMBL" id="SIR69400.1"/>
    </source>
</evidence>
<dbReference type="OrthoDB" id="2467384at2"/>
<dbReference type="Proteomes" id="UP000186385">
    <property type="component" value="Unassembled WGS sequence"/>
</dbReference>
<evidence type="ECO:0000313" key="2">
    <source>
        <dbReference type="EMBL" id="OXS72953.1"/>
    </source>
</evidence>
<evidence type="ECO:0000259" key="1">
    <source>
        <dbReference type="Pfam" id="PF13411"/>
    </source>
</evidence>
<protein>
    <submittedName>
        <fullName evidence="2">DNA-binding protein</fullName>
    </submittedName>
    <submittedName>
        <fullName evidence="3">MerR HTH family regulatory protein</fullName>
    </submittedName>
</protein>